<reference evidence="4" key="1">
    <citation type="journal article" date="2021" name="Mol. Plant Microbe Interact.">
        <title>Complete Genome Sequence of the Plant-Pathogenic Fungus Colletotrichum lupini.</title>
        <authorList>
            <person name="Baroncelli R."/>
            <person name="Pensec F."/>
            <person name="Da Lio D."/>
            <person name="Boufleur T."/>
            <person name="Vicente I."/>
            <person name="Sarrocco S."/>
            <person name="Picot A."/>
            <person name="Baraldi E."/>
            <person name="Sukno S."/>
            <person name="Thon M."/>
            <person name="Le Floch G."/>
        </authorList>
    </citation>
    <scope>NUCLEOTIDE SEQUENCE</scope>
    <source>
        <strain evidence="4">IMI 504893</strain>
    </source>
</reference>
<dbReference type="RefSeq" id="XP_049142424.1">
    <property type="nucleotide sequence ID" value="XM_049285281.1"/>
</dbReference>
<dbReference type="InterPro" id="IPR012677">
    <property type="entry name" value="Nucleotide-bd_a/b_plait_sf"/>
</dbReference>
<dbReference type="InterPro" id="IPR035979">
    <property type="entry name" value="RBD_domain_sf"/>
</dbReference>
<dbReference type="GO" id="GO:0003723">
    <property type="term" value="F:RNA binding"/>
    <property type="evidence" value="ECO:0007669"/>
    <property type="project" value="UniProtKB-UniRule"/>
</dbReference>
<dbReference type="EMBL" id="CP019475">
    <property type="protein sequence ID" value="UQC80796.1"/>
    <property type="molecule type" value="Genomic_DNA"/>
</dbReference>
<dbReference type="KEGG" id="clup:CLUP02_06281"/>
<gene>
    <name evidence="4" type="ORF">CLUP02_06281</name>
</gene>
<feature type="compositionally biased region" description="Low complexity" evidence="2">
    <location>
        <begin position="496"/>
        <end position="508"/>
    </location>
</feature>
<feature type="region of interest" description="Disordered" evidence="2">
    <location>
        <begin position="726"/>
        <end position="845"/>
    </location>
</feature>
<evidence type="ECO:0000259" key="3">
    <source>
        <dbReference type="PROSITE" id="PS50102"/>
    </source>
</evidence>
<dbReference type="SUPFAM" id="SSF54928">
    <property type="entry name" value="RNA-binding domain, RBD"/>
    <property type="match status" value="1"/>
</dbReference>
<feature type="compositionally biased region" description="Basic and acidic residues" evidence="2">
    <location>
        <begin position="787"/>
        <end position="806"/>
    </location>
</feature>
<proteinExistence type="predicted"/>
<dbReference type="Gene3D" id="3.30.70.330">
    <property type="match status" value="1"/>
</dbReference>
<feature type="compositionally biased region" description="Low complexity" evidence="2">
    <location>
        <begin position="400"/>
        <end position="435"/>
    </location>
</feature>
<feature type="region of interest" description="Disordered" evidence="2">
    <location>
        <begin position="962"/>
        <end position="1020"/>
    </location>
</feature>
<feature type="region of interest" description="Disordered" evidence="2">
    <location>
        <begin position="332"/>
        <end position="569"/>
    </location>
</feature>
<dbReference type="PROSITE" id="PS50102">
    <property type="entry name" value="RRM"/>
    <property type="match status" value="1"/>
</dbReference>
<feature type="compositionally biased region" description="Basic and acidic residues" evidence="2">
    <location>
        <begin position="355"/>
        <end position="368"/>
    </location>
</feature>
<dbReference type="AlphaFoldDB" id="A0A9Q8WEZ6"/>
<evidence type="ECO:0000256" key="1">
    <source>
        <dbReference type="PROSITE-ProRule" id="PRU00176"/>
    </source>
</evidence>
<sequence length="1123" mass="119943">MLNSSVGLWASNRFSHGDIGQASFRPAGSASLAENRALAAGGMAPCLPEVVSFHLQSFTLRFFRLFLPRGPPGSTTSSHQPHLGAHGLKVQRSSCILSHLAFLLLLNRHPSDLSSPAPEENKLPSQRFLSPPSCLFHLLSQRTHSPIHTLLGTHSAAQPHRRFPRACSLFAFAPASFLPFPPRLPATLDICSYPLIWTSKQTNQPSPCLVNLTQASSARFAQALPSSTSASFHSCRRIAHSHLQATPEFQATAADLSPYCPSPLHSAAPAVVPALQDTADILDAMTAHTNGVAQGDLEAPARAPISTESYAQAAADNADAEDDVDSLDDAYGEEEETHTDKVQEQQVEPDAGEDDYLKIFDSPPRDADQDGAEEDDVSKAPESIHNSAAPDSLTSPSQVAPSTVAAADSSSATATAAEHSAKSAPSQPAAAHQGADSSAPHSTANDASFNARNDNAPEDDPAVDISRLVAEMTGQASESSNNQSPTGSTQNHDAQPSSNLTSSASATLPPRPPLPQQAAPTYPSEDYRGFPPQTAASHVSSNMIAPPTSGQPSAYVATGAPGAPSTASDVYGSLPPPPANGLNAAMSITSMNAPPYPIPGGYPAGPTDDTADRQKLWDTFVNDERRYMADAKWDKFPDGSRIFIGSRSLSSGRPDGAIDFFSGNLSSERVSKRDVFDIFHRYGRLAQISLKSAYGFVQYHNLEDAQAAMDSLQGSEIKGRKIHLEISRAQKKKDGNERNRSPDRGGRGGRQSGRQDRHDGANSHHDNRRNRDDYRPGRNSPPRRGHGREDSHGRDRYQQDSHDHSRGRSRSPQGYARHNDGYRRRSPSPPAAYGRPSAADDRLDIPRRYGNQVPDVQFLLLQDLSRDFITWVQRGFTDRGLKVDVMFLHPSFPREAIVQRQVIEGVHAIVDLDIQTQNMGKIPLRVFDRSGGVSARYDDYRDIDPPIAAELVLRAKSQAVPAAPYQSAPPPQPQYPGYGQPYGGQPVHPQAPAYHGGQGPPRGPPVQQPQPPAGVPADLASMMSGIDNATLQRLLVSLNPQGGPAAVNNAAGAANAQLQALMGGLQQAPPAAPTQPASYGGQAFAPNGAPPPNGPNGHPPATGTGDSAVQVQNIMAQLARYRQ</sequence>
<evidence type="ECO:0000313" key="5">
    <source>
        <dbReference type="Proteomes" id="UP000830671"/>
    </source>
</evidence>
<dbReference type="PANTHER" id="PTHR23295">
    <property type="entry name" value="NUCLEAR RECEPTOR COACTIVATOR 5-RELATED"/>
    <property type="match status" value="1"/>
</dbReference>
<dbReference type="PANTHER" id="PTHR23295:SF6">
    <property type="entry name" value="NEOSIN, ISOFORM A"/>
    <property type="match status" value="1"/>
</dbReference>
<dbReference type="Pfam" id="PF00076">
    <property type="entry name" value="RRM_1"/>
    <property type="match status" value="1"/>
</dbReference>
<feature type="compositionally biased region" description="Polar residues" evidence="2">
    <location>
        <begin position="534"/>
        <end position="552"/>
    </location>
</feature>
<evidence type="ECO:0000256" key="2">
    <source>
        <dbReference type="SAM" id="MobiDB-lite"/>
    </source>
</evidence>
<dbReference type="GeneID" id="73340291"/>
<feature type="compositionally biased region" description="Polar residues" evidence="2">
    <location>
        <begin position="474"/>
        <end position="495"/>
    </location>
</feature>
<keyword evidence="5" id="KW-1185">Reference proteome</keyword>
<accession>A0A9Q8WEZ6</accession>
<dbReference type="InterPro" id="IPR052600">
    <property type="entry name" value="Nuc_rcpt_coact/corep"/>
</dbReference>
<keyword evidence="1" id="KW-0694">RNA-binding</keyword>
<feature type="compositionally biased region" description="Polar residues" evidence="2">
    <location>
        <begin position="439"/>
        <end position="453"/>
    </location>
</feature>
<name>A0A9Q8WEZ6_9PEZI</name>
<organism evidence="4 5">
    <name type="scientific">Colletotrichum lupini</name>
    <dbReference type="NCBI Taxonomy" id="145971"/>
    <lineage>
        <taxon>Eukaryota</taxon>
        <taxon>Fungi</taxon>
        <taxon>Dikarya</taxon>
        <taxon>Ascomycota</taxon>
        <taxon>Pezizomycotina</taxon>
        <taxon>Sordariomycetes</taxon>
        <taxon>Hypocreomycetidae</taxon>
        <taxon>Glomerellales</taxon>
        <taxon>Glomerellaceae</taxon>
        <taxon>Colletotrichum</taxon>
        <taxon>Colletotrichum acutatum species complex</taxon>
    </lineage>
</organism>
<dbReference type="InterPro" id="IPR000504">
    <property type="entry name" value="RRM_dom"/>
</dbReference>
<evidence type="ECO:0000313" key="4">
    <source>
        <dbReference type="EMBL" id="UQC80796.1"/>
    </source>
</evidence>
<feature type="region of interest" description="Disordered" evidence="2">
    <location>
        <begin position="1066"/>
        <end position="1106"/>
    </location>
</feature>
<feature type="compositionally biased region" description="Basic and acidic residues" evidence="2">
    <location>
        <begin position="753"/>
        <end position="776"/>
    </location>
</feature>
<feature type="compositionally biased region" description="Low complexity" evidence="2">
    <location>
        <begin position="1066"/>
        <end position="1087"/>
    </location>
</feature>
<feature type="compositionally biased region" description="Pro residues" evidence="2">
    <location>
        <begin position="1001"/>
        <end position="1014"/>
    </location>
</feature>
<feature type="compositionally biased region" description="Pro residues" evidence="2">
    <location>
        <begin position="1088"/>
        <end position="1098"/>
    </location>
</feature>
<dbReference type="SMART" id="SM00360">
    <property type="entry name" value="RRM"/>
    <property type="match status" value="1"/>
</dbReference>
<feature type="domain" description="RRM" evidence="3">
    <location>
        <begin position="658"/>
        <end position="729"/>
    </location>
</feature>
<feature type="compositionally biased region" description="Low complexity" evidence="2">
    <location>
        <begin position="975"/>
        <end position="990"/>
    </location>
</feature>
<dbReference type="Proteomes" id="UP000830671">
    <property type="component" value="Chromosome 3"/>
</dbReference>
<protein>
    <submittedName>
        <fullName evidence="4">RNA recognition domain-containing protein</fullName>
    </submittedName>
</protein>
<feature type="compositionally biased region" description="Basic and acidic residues" evidence="2">
    <location>
        <begin position="726"/>
        <end position="746"/>
    </location>
</feature>